<dbReference type="InterPro" id="IPR011037">
    <property type="entry name" value="Pyrv_Knase-like_insert_dom_sf"/>
</dbReference>
<reference evidence="2 3" key="1">
    <citation type="journal article" date="2009" name="Science">
        <title>Green evolution and dynamic adaptations revealed by genomes of the marine picoeukaryotes Micromonas.</title>
        <authorList>
            <person name="Worden A.Z."/>
            <person name="Lee J.H."/>
            <person name="Mock T."/>
            <person name="Rouze P."/>
            <person name="Simmons M.P."/>
            <person name="Aerts A.L."/>
            <person name="Allen A.E."/>
            <person name="Cuvelier M.L."/>
            <person name="Derelle E."/>
            <person name="Everett M.V."/>
            <person name="Foulon E."/>
            <person name="Grimwood J."/>
            <person name="Gundlach H."/>
            <person name="Henrissat B."/>
            <person name="Napoli C."/>
            <person name="McDonald S.M."/>
            <person name="Parker M.S."/>
            <person name="Rombauts S."/>
            <person name="Salamov A."/>
            <person name="Von Dassow P."/>
            <person name="Badger J.H."/>
            <person name="Coutinho P.M."/>
            <person name="Demir E."/>
            <person name="Dubchak I."/>
            <person name="Gentemann C."/>
            <person name="Eikrem W."/>
            <person name="Gready J.E."/>
            <person name="John U."/>
            <person name="Lanier W."/>
            <person name="Lindquist E.A."/>
            <person name="Lucas S."/>
            <person name="Mayer K.F."/>
            <person name="Moreau H."/>
            <person name="Not F."/>
            <person name="Otillar R."/>
            <person name="Panaud O."/>
            <person name="Pangilinan J."/>
            <person name="Paulsen I."/>
            <person name="Piegu B."/>
            <person name="Poliakov A."/>
            <person name="Robbens S."/>
            <person name="Schmutz J."/>
            <person name="Toulza E."/>
            <person name="Wyss T."/>
            <person name="Zelensky A."/>
            <person name="Zhou K."/>
            <person name="Armbrust E.V."/>
            <person name="Bhattacharya D."/>
            <person name="Goodenough U.W."/>
            <person name="Van de Peer Y."/>
            <person name="Grigoriev I.V."/>
        </authorList>
    </citation>
    <scope>NUCLEOTIDE SEQUENCE [LARGE SCALE GENOMIC DNA]</scope>
    <source>
        <strain evidence="3">RCC299 / NOUM17</strain>
    </source>
</reference>
<dbReference type="OrthoDB" id="17255at2759"/>
<feature type="domain" description="MOSC" evidence="1">
    <location>
        <begin position="185"/>
        <end position="373"/>
    </location>
</feature>
<evidence type="ECO:0000313" key="2">
    <source>
        <dbReference type="EMBL" id="ACO67579.1"/>
    </source>
</evidence>
<evidence type="ECO:0000259" key="1">
    <source>
        <dbReference type="PROSITE" id="PS51340"/>
    </source>
</evidence>
<dbReference type="AlphaFoldDB" id="C1EHW7"/>
<dbReference type="STRING" id="296587.C1EHW7"/>
<dbReference type="SUPFAM" id="SSF50800">
    <property type="entry name" value="PK beta-barrel domain-like"/>
    <property type="match status" value="1"/>
</dbReference>
<dbReference type="GO" id="GO:0003824">
    <property type="term" value="F:catalytic activity"/>
    <property type="evidence" value="ECO:0007669"/>
    <property type="project" value="InterPro"/>
</dbReference>
<dbReference type="RefSeq" id="XP_002506321.1">
    <property type="nucleotide sequence ID" value="XM_002506275.1"/>
</dbReference>
<dbReference type="GO" id="GO:0030170">
    <property type="term" value="F:pyridoxal phosphate binding"/>
    <property type="evidence" value="ECO:0007669"/>
    <property type="project" value="InterPro"/>
</dbReference>
<proteinExistence type="predicted"/>
<dbReference type="KEGG" id="mis:MICPUN_106545"/>
<dbReference type="eggNOG" id="ENOG502S2CB">
    <property type="taxonomic scope" value="Eukaryota"/>
</dbReference>
<dbReference type="Pfam" id="PF03473">
    <property type="entry name" value="MOSC"/>
    <property type="match status" value="1"/>
</dbReference>
<dbReference type="GO" id="GO:0030151">
    <property type="term" value="F:molybdenum ion binding"/>
    <property type="evidence" value="ECO:0007669"/>
    <property type="project" value="InterPro"/>
</dbReference>
<accession>C1EHW7</accession>
<sequence length="374" mass="39864">MVAVLAAARAAMAARAAAVAGGKRDASSEDKSGLDASDGGFLHMRRVGRVRSIATYPLKGARGQMLDRAKVSLGSSTPRDREFALLRHENIEQFWANGDGGDDDEARAGRILATGEGKDPGHHSNKHLFHQLITDPSMVRYAVKMLGDRGIAVVDAATGQTLVSAEDVSDATQRSVVEAFFGEVLETSSAAKPPSLVRARGHSFANVGGRPNEHVLHLNAAPTVERCWRELVAADAENSDGGKAPESLEAFALRFRPNLVVEDAGDGSLKPWSELGWCGRDVRVGPEVVLRINEPTIRCPSTRVRYDTAGDEVLVDEAQLKMPDVALQRAFPSLSAGIFGRETTLAEKGSYLGLYATVIQGGTMSPGDDIVLIG</sequence>
<keyword evidence="3" id="KW-1185">Reference proteome</keyword>
<dbReference type="EMBL" id="CP001333">
    <property type="protein sequence ID" value="ACO67579.1"/>
    <property type="molecule type" value="Genomic_DNA"/>
</dbReference>
<dbReference type="InParanoid" id="C1EHW7"/>
<dbReference type="GeneID" id="8249429"/>
<dbReference type="Proteomes" id="UP000002009">
    <property type="component" value="Chromosome 15"/>
</dbReference>
<evidence type="ECO:0000313" key="3">
    <source>
        <dbReference type="Proteomes" id="UP000002009"/>
    </source>
</evidence>
<gene>
    <name evidence="2" type="ORF">MICPUN_106545</name>
</gene>
<dbReference type="PROSITE" id="PS51340">
    <property type="entry name" value="MOSC"/>
    <property type="match status" value="1"/>
</dbReference>
<organism evidence="2 3">
    <name type="scientific">Micromonas commoda (strain RCC299 / NOUM17 / CCMP2709)</name>
    <name type="common">Picoplanktonic green alga</name>
    <dbReference type="NCBI Taxonomy" id="296587"/>
    <lineage>
        <taxon>Eukaryota</taxon>
        <taxon>Viridiplantae</taxon>
        <taxon>Chlorophyta</taxon>
        <taxon>Mamiellophyceae</taxon>
        <taxon>Mamiellales</taxon>
        <taxon>Mamiellaceae</taxon>
        <taxon>Micromonas</taxon>
    </lineage>
</organism>
<dbReference type="OMA" id="HSNKHLF"/>
<dbReference type="InterPro" id="IPR005302">
    <property type="entry name" value="MoCF_Sase_C"/>
</dbReference>
<protein>
    <recommendedName>
        <fullName evidence="1">MOSC domain-containing protein</fullName>
    </recommendedName>
</protein>
<name>C1EHW7_MICCC</name>